<sequence>MFGKKKKTKMHNHIDTLIGANTNITGDINFSGGLRIDGHINGNVIAEDEEQSTLVLSDAGHIEGKIQVANVIINGTVTGPIHASKYLELQGNAQIHGDVHYGAIEIKLGASVDGKMIHQDKLQSEKMVTLIPVAPE</sequence>
<evidence type="ECO:0000313" key="2">
    <source>
        <dbReference type="EMBL" id="SFK37792.1"/>
    </source>
</evidence>
<keyword evidence="3" id="KW-1185">Reference proteome</keyword>
<dbReference type="EMBL" id="FOSP01000005">
    <property type="protein sequence ID" value="SFK37792.1"/>
    <property type="molecule type" value="Genomic_DNA"/>
</dbReference>
<dbReference type="AlphaFoldDB" id="A0A1I3Z115"/>
<protein>
    <submittedName>
        <fullName evidence="2">Protein CcmA, bactofilin family</fullName>
    </submittedName>
</protein>
<dbReference type="Proteomes" id="UP000199533">
    <property type="component" value="Unassembled WGS sequence"/>
</dbReference>
<proteinExistence type="inferred from homology"/>
<reference evidence="3" key="1">
    <citation type="submission" date="2016-10" db="EMBL/GenBank/DDBJ databases">
        <authorList>
            <person name="Varghese N."/>
            <person name="Submissions S."/>
        </authorList>
    </citation>
    <scope>NUCLEOTIDE SEQUENCE [LARGE SCALE GENOMIC DNA]</scope>
    <source>
        <strain evidence="3">Nm69</strain>
    </source>
</reference>
<name>A0A1I3Z115_9PROT</name>
<gene>
    <name evidence="2" type="ORF">SAMN05216302_100535</name>
</gene>
<organism evidence="2 3">
    <name type="scientific">Nitrosomonas aestuarii</name>
    <dbReference type="NCBI Taxonomy" id="52441"/>
    <lineage>
        <taxon>Bacteria</taxon>
        <taxon>Pseudomonadati</taxon>
        <taxon>Pseudomonadota</taxon>
        <taxon>Betaproteobacteria</taxon>
        <taxon>Nitrosomonadales</taxon>
        <taxon>Nitrosomonadaceae</taxon>
        <taxon>Nitrosomonas</taxon>
    </lineage>
</organism>
<accession>A0A1I3Z115</accession>
<dbReference type="RefSeq" id="WP_090697529.1">
    <property type="nucleotide sequence ID" value="NZ_FOSP01000005.1"/>
</dbReference>
<comment type="similarity">
    <text evidence="1">Belongs to the bactofilin family.</text>
</comment>
<dbReference type="PANTHER" id="PTHR35024:SF4">
    <property type="entry name" value="POLYMER-FORMING CYTOSKELETAL PROTEIN"/>
    <property type="match status" value="1"/>
</dbReference>
<dbReference type="OrthoDB" id="8903691at2"/>
<evidence type="ECO:0000256" key="1">
    <source>
        <dbReference type="ARBA" id="ARBA00044755"/>
    </source>
</evidence>
<evidence type="ECO:0000313" key="3">
    <source>
        <dbReference type="Proteomes" id="UP000199533"/>
    </source>
</evidence>
<dbReference type="InterPro" id="IPR007607">
    <property type="entry name" value="BacA/B"/>
</dbReference>
<dbReference type="PANTHER" id="PTHR35024">
    <property type="entry name" value="HYPOTHETICAL CYTOSOLIC PROTEIN"/>
    <property type="match status" value="1"/>
</dbReference>
<dbReference type="STRING" id="52441.SAMN05216302_100535"/>
<dbReference type="Pfam" id="PF04519">
    <property type="entry name" value="Bactofilin"/>
    <property type="match status" value="1"/>
</dbReference>